<organism evidence="2 4">
    <name type="scientific">Adineta steineri</name>
    <dbReference type="NCBI Taxonomy" id="433720"/>
    <lineage>
        <taxon>Eukaryota</taxon>
        <taxon>Metazoa</taxon>
        <taxon>Spiralia</taxon>
        <taxon>Gnathifera</taxon>
        <taxon>Rotifera</taxon>
        <taxon>Eurotatoria</taxon>
        <taxon>Bdelloidea</taxon>
        <taxon>Adinetida</taxon>
        <taxon>Adinetidae</taxon>
        <taxon>Adineta</taxon>
    </lineage>
</organism>
<sequence>MNDEQYTIHHIEHISSRSFEEVITDFETLVGNVENGTFEKLSAAANNEEDFSKRVREHEGKSGFMQFLLVDHGQWLPHVGINGKKARMYTIGNPLIAQTMLKYDIRVGLNVPVRLFIYENSNDNTVRLAYDLPSSLMSRLKNEEVTTAAKKLDAKLGDLCENVANAFKRQN</sequence>
<gene>
    <name evidence="2" type="ORF">JYZ213_LOCUS37298</name>
    <name evidence="3" type="ORF">OXD698_LOCUS20196</name>
</gene>
<dbReference type="InterPro" id="IPR035923">
    <property type="entry name" value="TT1751-like_sf"/>
</dbReference>
<dbReference type="Pfam" id="PF03625">
    <property type="entry name" value="DUF302"/>
    <property type="match status" value="1"/>
</dbReference>
<feature type="domain" description="DUF302" evidence="1">
    <location>
        <begin position="70"/>
        <end position="131"/>
    </location>
</feature>
<evidence type="ECO:0000313" key="4">
    <source>
        <dbReference type="Proteomes" id="UP000663845"/>
    </source>
</evidence>
<proteinExistence type="predicted"/>
<evidence type="ECO:0000259" key="1">
    <source>
        <dbReference type="Pfam" id="PF03625"/>
    </source>
</evidence>
<dbReference type="EMBL" id="CAJOAZ010001590">
    <property type="protein sequence ID" value="CAF3833238.1"/>
    <property type="molecule type" value="Genomic_DNA"/>
</dbReference>
<dbReference type="InterPro" id="IPR005180">
    <property type="entry name" value="DUF302"/>
</dbReference>
<evidence type="ECO:0000313" key="3">
    <source>
        <dbReference type="EMBL" id="CAF3833238.1"/>
    </source>
</evidence>
<name>A0A815K8N3_9BILA</name>
<dbReference type="CDD" id="cd14797">
    <property type="entry name" value="DUF302"/>
    <property type="match status" value="1"/>
</dbReference>
<protein>
    <recommendedName>
        <fullName evidence="1">DUF302 domain-containing protein</fullName>
    </recommendedName>
</protein>
<dbReference type="Proteomes" id="UP000663845">
    <property type="component" value="Unassembled WGS sequence"/>
</dbReference>
<dbReference type="SUPFAM" id="SSF103247">
    <property type="entry name" value="TT1751-like"/>
    <property type="match status" value="1"/>
</dbReference>
<dbReference type="EMBL" id="CAJNOG010000984">
    <property type="protein sequence ID" value="CAF1392653.1"/>
    <property type="molecule type" value="Genomic_DNA"/>
</dbReference>
<dbReference type="Gene3D" id="3.30.310.70">
    <property type="entry name" value="TT1751-like domain"/>
    <property type="match status" value="1"/>
</dbReference>
<evidence type="ECO:0000313" key="2">
    <source>
        <dbReference type="EMBL" id="CAF1392653.1"/>
    </source>
</evidence>
<reference evidence="2" key="1">
    <citation type="submission" date="2021-02" db="EMBL/GenBank/DDBJ databases">
        <authorList>
            <person name="Nowell W R."/>
        </authorList>
    </citation>
    <scope>NUCLEOTIDE SEQUENCE</scope>
</reference>
<dbReference type="Proteomes" id="UP000663844">
    <property type="component" value="Unassembled WGS sequence"/>
</dbReference>
<dbReference type="AlphaFoldDB" id="A0A815K8N3"/>
<accession>A0A815K8N3</accession>
<comment type="caution">
    <text evidence="2">The sequence shown here is derived from an EMBL/GenBank/DDBJ whole genome shotgun (WGS) entry which is preliminary data.</text>
</comment>